<dbReference type="AlphaFoldDB" id="A0A6A6RQJ4"/>
<feature type="compositionally biased region" description="Pro residues" evidence="1">
    <location>
        <begin position="25"/>
        <end position="43"/>
    </location>
</feature>
<evidence type="ECO:0000313" key="2">
    <source>
        <dbReference type="EMBL" id="KAF2636871.1"/>
    </source>
</evidence>
<dbReference type="OrthoDB" id="3892429at2759"/>
<feature type="region of interest" description="Disordered" evidence="1">
    <location>
        <begin position="397"/>
        <end position="485"/>
    </location>
</feature>
<accession>A0A6A6RQJ4</accession>
<feature type="compositionally biased region" description="Low complexity" evidence="1">
    <location>
        <begin position="13"/>
        <end position="24"/>
    </location>
</feature>
<sequence length="485" mass="53621">MSPAPITQMAQGAPSPASTASAVPTPVPTPPQEKPMHSPPAHTPPQNMNFDDRFHLKFMNIIDGFKKAVENDPHQGPLTQKDRKTFIDKAYSETDEEYFGGRRLSDQEIKLRALTRVFYKVLAEEPWSEEWIRPSDVERKLSRFEMHKDSVELAAKHGITSVREGIKAARVAETKAKELPKGKSNLRGPYDDIEVIFIPGTVSSTATAKIDRSLTYPVSVASVAHILSTHICRDMTRPFAMAQKFVTCTDTEDLTKLRQFACDVCDYAPHLLDNDNCSLLIILLILTRSDICKRFTNNGIRIEGSTISHRKAECMKGKLGWKTADERKPFDNVAAELQTRVKNACFPPLRAHKQVPRKSFNANQARKTAMPSPAMHPNGQIMMQQNGPRMGYFAPPGPSPNMRRNSGPGGHLNGGMRRNSQPTSSVPSIRYDGVNTGINIPAPPRHSFGGMPTKPLPQMSDAKPEQPATPTNGPGASLDDPMDID</sequence>
<protein>
    <submittedName>
        <fullName evidence="2">Uncharacterized protein</fullName>
    </submittedName>
</protein>
<reference evidence="2" key="1">
    <citation type="journal article" date="2020" name="Stud. Mycol.">
        <title>101 Dothideomycetes genomes: a test case for predicting lifestyles and emergence of pathogens.</title>
        <authorList>
            <person name="Haridas S."/>
            <person name="Albert R."/>
            <person name="Binder M."/>
            <person name="Bloem J."/>
            <person name="Labutti K."/>
            <person name="Salamov A."/>
            <person name="Andreopoulos B."/>
            <person name="Baker S."/>
            <person name="Barry K."/>
            <person name="Bills G."/>
            <person name="Bluhm B."/>
            <person name="Cannon C."/>
            <person name="Castanera R."/>
            <person name="Culley D."/>
            <person name="Daum C."/>
            <person name="Ezra D."/>
            <person name="Gonzalez J."/>
            <person name="Henrissat B."/>
            <person name="Kuo A."/>
            <person name="Liang C."/>
            <person name="Lipzen A."/>
            <person name="Lutzoni F."/>
            <person name="Magnuson J."/>
            <person name="Mondo S."/>
            <person name="Nolan M."/>
            <person name="Ohm R."/>
            <person name="Pangilinan J."/>
            <person name="Park H.-J."/>
            <person name="Ramirez L."/>
            <person name="Alfaro M."/>
            <person name="Sun H."/>
            <person name="Tritt A."/>
            <person name="Yoshinaga Y."/>
            <person name="Zwiers L.-H."/>
            <person name="Turgeon B."/>
            <person name="Goodwin S."/>
            <person name="Spatafora J."/>
            <person name="Crous P."/>
            <person name="Grigoriev I."/>
        </authorList>
    </citation>
    <scope>NUCLEOTIDE SEQUENCE</scope>
    <source>
        <strain evidence="2">CBS 473.64</strain>
    </source>
</reference>
<evidence type="ECO:0000313" key="3">
    <source>
        <dbReference type="Proteomes" id="UP000799753"/>
    </source>
</evidence>
<feature type="compositionally biased region" description="Polar residues" evidence="1">
    <location>
        <begin position="418"/>
        <end position="427"/>
    </location>
</feature>
<evidence type="ECO:0000256" key="1">
    <source>
        <dbReference type="SAM" id="MobiDB-lite"/>
    </source>
</evidence>
<feature type="region of interest" description="Disordered" evidence="1">
    <location>
        <begin position="1"/>
        <end position="50"/>
    </location>
</feature>
<organism evidence="2 3">
    <name type="scientific">Massarina eburnea CBS 473.64</name>
    <dbReference type="NCBI Taxonomy" id="1395130"/>
    <lineage>
        <taxon>Eukaryota</taxon>
        <taxon>Fungi</taxon>
        <taxon>Dikarya</taxon>
        <taxon>Ascomycota</taxon>
        <taxon>Pezizomycotina</taxon>
        <taxon>Dothideomycetes</taxon>
        <taxon>Pleosporomycetidae</taxon>
        <taxon>Pleosporales</taxon>
        <taxon>Massarineae</taxon>
        <taxon>Massarinaceae</taxon>
        <taxon>Massarina</taxon>
    </lineage>
</organism>
<dbReference type="Proteomes" id="UP000799753">
    <property type="component" value="Unassembled WGS sequence"/>
</dbReference>
<name>A0A6A6RQJ4_9PLEO</name>
<gene>
    <name evidence="2" type="ORF">P280DRAFT_521781</name>
</gene>
<keyword evidence="3" id="KW-1185">Reference proteome</keyword>
<proteinExistence type="predicted"/>
<dbReference type="EMBL" id="MU006796">
    <property type="protein sequence ID" value="KAF2636871.1"/>
    <property type="molecule type" value="Genomic_DNA"/>
</dbReference>